<organism evidence="1 2">
    <name type="scientific">Parathielavia appendiculata</name>
    <dbReference type="NCBI Taxonomy" id="2587402"/>
    <lineage>
        <taxon>Eukaryota</taxon>
        <taxon>Fungi</taxon>
        <taxon>Dikarya</taxon>
        <taxon>Ascomycota</taxon>
        <taxon>Pezizomycotina</taxon>
        <taxon>Sordariomycetes</taxon>
        <taxon>Sordariomycetidae</taxon>
        <taxon>Sordariales</taxon>
        <taxon>Chaetomiaceae</taxon>
        <taxon>Parathielavia</taxon>
    </lineage>
</organism>
<dbReference type="RefSeq" id="XP_062642289.1">
    <property type="nucleotide sequence ID" value="XM_062791554.1"/>
</dbReference>
<protein>
    <submittedName>
        <fullName evidence="1">Uncharacterized protein</fullName>
    </submittedName>
</protein>
<accession>A0AAN6TR01</accession>
<sequence length="236" mass="26914">MDLEVLPSRHPLVDDFRPHRIITLNGYDVEDIENAFDNTRGLCRPFTFLREMAHSRICVAEDMFSWKTHQKSIIMSIKEALDAAMIDEEALDRETGPAPIVIDPATFKCRGHYAAKRIHAAEDLCPWAKIKQDVSISCKVAVDRDDPAQQLFYFSALNYKNGTEFMRFLAIDGSVHLGDCIGEIAMQEDWMRPVAHPGLGRRRNNWFGTLEEDSIGLRVYGIKTSLTNSDLDRVKR</sequence>
<reference evidence="1" key="2">
    <citation type="submission" date="2023-05" db="EMBL/GenBank/DDBJ databases">
        <authorList>
            <consortium name="Lawrence Berkeley National Laboratory"/>
            <person name="Steindorff A."/>
            <person name="Hensen N."/>
            <person name="Bonometti L."/>
            <person name="Westerberg I."/>
            <person name="Brannstrom I.O."/>
            <person name="Guillou S."/>
            <person name="Cros-Aarteil S."/>
            <person name="Calhoun S."/>
            <person name="Haridas S."/>
            <person name="Kuo A."/>
            <person name="Mondo S."/>
            <person name="Pangilinan J."/>
            <person name="Riley R."/>
            <person name="Labutti K."/>
            <person name="Andreopoulos B."/>
            <person name="Lipzen A."/>
            <person name="Chen C."/>
            <person name="Yanf M."/>
            <person name="Daum C."/>
            <person name="Ng V."/>
            <person name="Clum A."/>
            <person name="Ohm R."/>
            <person name="Martin F."/>
            <person name="Silar P."/>
            <person name="Natvig D."/>
            <person name="Lalanne C."/>
            <person name="Gautier V."/>
            <person name="Ament-Velasquez S.L."/>
            <person name="Kruys A."/>
            <person name="Hutchinson M.I."/>
            <person name="Powell A.J."/>
            <person name="Barry K."/>
            <person name="Miller A.N."/>
            <person name="Grigoriev I.V."/>
            <person name="Debuchy R."/>
            <person name="Gladieux P."/>
            <person name="Thoren M.H."/>
            <person name="Johannesson H."/>
        </authorList>
    </citation>
    <scope>NUCLEOTIDE SEQUENCE</scope>
    <source>
        <strain evidence="1">CBS 731.68</strain>
    </source>
</reference>
<dbReference type="GeneID" id="87828323"/>
<dbReference type="AlphaFoldDB" id="A0AAN6TR01"/>
<evidence type="ECO:0000313" key="1">
    <source>
        <dbReference type="EMBL" id="KAK4118516.1"/>
    </source>
</evidence>
<evidence type="ECO:0000313" key="2">
    <source>
        <dbReference type="Proteomes" id="UP001302602"/>
    </source>
</evidence>
<proteinExistence type="predicted"/>
<comment type="caution">
    <text evidence="1">The sequence shown here is derived from an EMBL/GenBank/DDBJ whole genome shotgun (WGS) entry which is preliminary data.</text>
</comment>
<name>A0AAN6TR01_9PEZI</name>
<keyword evidence="2" id="KW-1185">Reference proteome</keyword>
<dbReference type="EMBL" id="MU853266">
    <property type="protein sequence ID" value="KAK4118516.1"/>
    <property type="molecule type" value="Genomic_DNA"/>
</dbReference>
<gene>
    <name evidence="1" type="ORF">N657DRAFT_637996</name>
</gene>
<reference evidence="1" key="1">
    <citation type="journal article" date="2023" name="Mol. Phylogenet. Evol.">
        <title>Genome-scale phylogeny and comparative genomics of the fungal order Sordariales.</title>
        <authorList>
            <person name="Hensen N."/>
            <person name="Bonometti L."/>
            <person name="Westerberg I."/>
            <person name="Brannstrom I.O."/>
            <person name="Guillou S."/>
            <person name="Cros-Aarteil S."/>
            <person name="Calhoun S."/>
            <person name="Haridas S."/>
            <person name="Kuo A."/>
            <person name="Mondo S."/>
            <person name="Pangilinan J."/>
            <person name="Riley R."/>
            <person name="LaButti K."/>
            <person name="Andreopoulos B."/>
            <person name="Lipzen A."/>
            <person name="Chen C."/>
            <person name="Yan M."/>
            <person name="Daum C."/>
            <person name="Ng V."/>
            <person name="Clum A."/>
            <person name="Steindorff A."/>
            <person name="Ohm R.A."/>
            <person name="Martin F."/>
            <person name="Silar P."/>
            <person name="Natvig D.O."/>
            <person name="Lalanne C."/>
            <person name="Gautier V."/>
            <person name="Ament-Velasquez S.L."/>
            <person name="Kruys A."/>
            <person name="Hutchinson M.I."/>
            <person name="Powell A.J."/>
            <person name="Barry K."/>
            <person name="Miller A.N."/>
            <person name="Grigoriev I.V."/>
            <person name="Debuchy R."/>
            <person name="Gladieux P."/>
            <person name="Hiltunen Thoren M."/>
            <person name="Johannesson H."/>
        </authorList>
    </citation>
    <scope>NUCLEOTIDE SEQUENCE</scope>
    <source>
        <strain evidence="1">CBS 731.68</strain>
    </source>
</reference>
<dbReference type="Proteomes" id="UP001302602">
    <property type="component" value="Unassembled WGS sequence"/>
</dbReference>